<evidence type="ECO:0000259" key="8">
    <source>
        <dbReference type="Pfam" id="PF00501"/>
    </source>
</evidence>
<evidence type="ECO:0000256" key="5">
    <source>
        <dbReference type="ARBA" id="ARBA00039638"/>
    </source>
</evidence>
<dbReference type="EMBL" id="UYRV01006532">
    <property type="protein sequence ID" value="VDK53750.1"/>
    <property type="molecule type" value="Genomic_DNA"/>
</dbReference>
<proteinExistence type="inferred from homology"/>
<dbReference type="InterPro" id="IPR000873">
    <property type="entry name" value="AMP-dep_synth/lig_dom"/>
</dbReference>
<comment type="function">
    <text evidence="3">Acyl-CoA synthases catalyze the initial reaction in fatty acid metabolism, by forming a thioester with CoA. Has some preference toward medium-chain substrates. Plays a role in adipocyte differentiation.</text>
</comment>
<dbReference type="GO" id="GO:0006631">
    <property type="term" value="P:fatty acid metabolic process"/>
    <property type="evidence" value="ECO:0007669"/>
    <property type="project" value="TreeGrafter"/>
</dbReference>
<protein>
    <recommendedName>
        <fullName evidence="5">Medium-chain acyl-CoA ligase ACSF2, mitochondrial</fullName>
        <ecNumber evidence="4">6.2.1.2</ecNumber>
    </recommendedName>
</protein>
<dbReference type="AlphaFoldDB" id="A0A3P6RGA4"/>
<evidence type="ECO:0000259" key="9">
    <source>
        <dbReference type="Pfam" id="PF13193"/>
    </source>
</evidence>
<evidence type="ECO:0000313" key="11">
    <source>
        <dbReference type="Proteomes" id="UP000271889"/>
    </source>
</evidence>
<gene>
    <name evidence="10" type="ORF">CGOC_LOCUS2777</name>
</gene>
<dbReference type="SUPFAM" id="SSF56801">
    <property type="entry name" value="Acetyl-CoA synthetase-like"/>
    <property type="match status" value="1"/>
</dbReference>
<keyword evidence="11" id="KW-1185">Reference proteome</keyword>
<dbReference type="PANTHER" id="PTHR43201:SF5">
    <property type="entry name" value="MEDIUM-CHAIN ACYL-COA LIGASE ACSF2, MITOCHONDRIAL"/>
    <property type="match status" value="1"/>
</dbReference>
<evidence type="ECO:0000313" key="10">
    <source>
        <dbReference type="EMBL" id="VDK53750.1"/>
    </source>
</evidence>
<dbReference type="OrthoDB" id="10253115at2759"/>
<feature type="domain" description="AMP-dependent synthetase/ligase" evidence="8">
    <location>
        <begin position="52"/>
        <end position="292"/>
    </location>
</feature>
<dbReference type="GO" id="GO:0031956">
    <property type="term" value="F:medium-chain fatty acid-CoA ligase activity"/>
    <property type="evidence" value="ECO:0007669"/>
    <property type="project" value="UniProtKB-EC"/>
</dbReference>
<organism evidence="10 11">
    <name type="scientific">Cylicostephanus goldi</name>
    <name type="common">Nematode worm</name>
    <dbReference type="NCBI Taxonomy" id="71465"/>
    <lineage>
        <taxon>Eukaryota</taxon>
        <taxon>Metazoa</taxon>
        <taxon>Ecdysozoa</taxon>
        <taxon>Nematoda</taxon>
        <taxon>Chromadorea</taxon>
        <taxon>Rhabditida</taxon>
        <taxon>Rhabditina</taxon>
        <taxon>Rhabditomorpha</taxon>
        <taxon>Strongyloidea</taxon>
        <taxon>Strongylidae</taxon>
        <taxon>Cylicostephanus</taxon>
    </lineage>
</organism>
<dbReference type="Pfam" id="PF13193">
    <property type="entry name" value="AMP-binding_C"/>
    <property type="match status" value="1"/>
</dbReference>
<keyword evidence="2" id="KW-0436">Ligase</keyword>
<comment type="catalytic activity">
    <reaction evidence="7">
        <text>a medium-chain fatty acid + ATP + CoA = a medium-chain fatty acyl-CoA + AMP + diphosphate</text>
        <dbReference type="Rhea" id="RHEA:48340"/>
        <dbReference type="ChEBI" id="CHEBI:30616"/>
        <dbReference type="ChEBI" id="CHEBI:33019"/>
        <dbReference type="ChEBI" id="CHEBI:57287"/>
        <dbReference type="ChEBI" id="CHEBI:59558"/>
        <dbReference type="ChEBI" id="CHEBI:90546"/>
        <dbReference type="ChEBI" id="CHEBI:456215"/>
        <dbReference type="EC" id="6.2.1.2"/>
    </reaction>
</comment>
<dbReference type="InterPro" id="IPR042099">
    <property type="entry name" value="ANL_N_sf"/>
</dbReference>
<dbReference type="PROSITE" id="PS00455">
    <property type="entry name" value="AMP_BINDING"/>
    <property type="match status" value="1"/>
</dbReference>
<evidence type="ECO:0000256" key="7">
    <source>
        <dbReference type="ARBA" id="ARBA00048277"/>
    </source>
</evidence>
<evidence type="ECO:0000256" key="2">
    <source>
        <dbReference type="ARBA" id="ARBA00022598"/>
    </source>
</evidence>
<dbReference type="InterPro" id="IPR045851">
    <property type="entry name" value="AMP-bd_C_sf"/>
</dbReference>
<dbReference type="EC" id="6.2.1.2" evidence="4"/>
<evidence type="ECO:0000256" key="1">
    <source>
        <dbReference type="ARBA" id="ARBA00006432"/>
    </source>
</evidence>
<dbReference type="Pfam" id="PF00501">
    <property type="entry name" value="AMP-binding"/>
    <property type="match status" value="1"/>
</dbReference>
<name>A0A3P6RGA4_CYLGO</name>
<evidence type="ECO:0000256" key="4">
    <source>
        <dbReference type="ARBA" id="ARBA00039009"/>
    </source>
</evidence>
<comment type="catalytic activity">
    <reaction evidence="6">
        <text>octanoate + ATP + CoA = octanoyl-CoA + AMP + diphosphate</text>
        <dbReference type="Rhea" id="RHEA:33631"/>
        <dbReference type="ChEBI" id="CHEBI:25646"/>
        <dbReference type="ChEBI" id="CHEBI:30616"/>
        <dbReference type="ChEBI" id="CHEBI:33019"/>
        <dbReference type="ChEBI" id="CHEBI:57287"/>
        <dbReference type="ChEBI" id="CHEBI:57386"/>
        <dbReference type="ChEBI" id="CHEBI:456215"/>
    </reaction>
</comment>
<reference evidence="10 11" key="1">
    <citation type="submission" date="2018-11" db="EMBL/GenBank/DDBJ databases">
        <authorList>
            <consortium name="Pathogen Informatics"/>
        </authorList>
    </citation>
    <scope>NUCLEOTIDE SEQUENCE [LARGE SCALE GENOMIC DNA]</scope>
</reference>
<feature type="domain" description="AMP-binding enzyme C-terminal" evidence="9">
    <location>
        <begin position="361"/>
        <end position="416"/>
    </location>
</feature>
<dbReference type="Proteomes" id="UP000271889">
    <property type="component" value="Unassembled WGS sequence"/>
</dbReference>
<dbReference type="InterPro" id="IPR020845">
    <property type="entry name" value="AMP-binding_CS"/>
</dbReference>
<sequence length="418" mass="47202">LKPLGRSDISSPCFPVFRHLIIFGSDDKLYPGAWRYSDVIRMGTEEDRLKLAKTEREIQPDDPINIQYTSGTTGQPKGATLTHHNVLNNAYFVGIRAGYHEQKTVICIPNPLYHCFGCVMGVLSALTHLQTCVFPAPSFEALAALQAIDEEKCTALYGTPTMFIDMLNHPEYYKYNYDSIRSGTLFLSKFALLLHYTLEGFIAGAPCPITLCRRLVNEMHMTDMQVCYGTTETSPVSFMSIRDDPPEQRIKSVGHIMDHLEAAVVDKYGKIVPRGEKGEVIVRGYSVMRCYWNSEEQTKKEITEDRWYHTGYAITSADKLFPAHTFHFSDIAVMHDNGTISIVGRSKDMIVRGGENIYPTEVEQFLFKHPKIEDAHIVGVPDERYGESVCAWIRLHESAVGIVTEEQIKNWCKGKVSA</sequence>
<dbReference type="InterPro" id="IPR025110">
    <property type="entry name" value="AMP-bd_C"/>
</dbReference>
<dbReference type="Gene3D" id="3.40.50.12780">
    <property type="entry name" value="N-terminal domain of ligase-like"/>
    <property type="match status" value="1"/>
</dbReference>
<feature type="non-terminal residue" evidence="10">
    <location>
        <position position="1"/>
    </location>
</feature>
<dbReference type="Gene3D" id="3.30.300.30">
    <property type="match status" value="1"/>
</dbReference>
<comment type="similarity">
    <text evidence="1">Belongs to the ATP-dependent AMP-binding enzyme family.</text>
</comment>
<evidence type="ECO:0000256" key="6">
    <source>
        <dbReference type="ARBA" id="ARBA00047319"/>
    </source>
</evidence>
<dbReference type="PANTHER" id="PTHR43201">
    <property type="entry name" value="ACYL-COA SYNTHETASE"/>
    <property type="match status" value="1"/>
</dbReference>
<evidence type="ECO:0000256" key="3">
    <source>
        <dbReference type="ARBA" id="ARBA00037247"/>
    </source>
</evidence>
<accession>A0A3P6RGA4</accession>